<protein>
    <submittedName>
        <fullName evidence="3">Putative differentially expressed in FDCP 6-like</fullName>
    </submittedName>
</protein>
<keyword evidence="1" id="KW-0175">Coiled coil</keyword>
<dbReference type="GO" id="GO:0005737">
    <property type="term" value="C:cytoplasm"/>
    <property type="evidence" value="ECO:0007669"/>
    <property type="project" value="TreeGrafter"/>
</dbReference>
<sequence length="546" mass="63743">MHVFHFSLQVLTQNVGVLLNIDRQVETCIAEYLSSKQLTFEQFLYFLTHEVLAEVDNGSTPYSELKGCHDTLEHTFWLLGRSSLIQRHLPLFSEESVYKLFRVFCLLAERKPSRKGLLQVTMSIVEVREVTKQLVIQLGREWDAKDFNQLATVITSFTFPVFLTFLEGRYIQDTETPAINQAVDEIYGSFVDQIMKRGKVYQRAWWAPVWVGREIEVLPWAMATRSHKPMARTKAVVARAADLMLGRTHVKLTPSSTVHSIPDEPGTRPCRFTLCLDSNKLIQLAAIDHRSKSEWLRALDIAIRHSREPLPYQLVQSISRRSEYEEEEARETAERIRRASQADIIENTQAELMAEKIEEERRVAELQNLRFQLETLLEEETQAKRDEEIVRNLQARVLREEWERREDLERLQEEQKRMLEEETKKREAFQLLQEEKDNQLREAEKKLRQLEADRLKLDHELRSAREKIVMSERGKELLEARMKVKERTPPVRTYSLRPIRKERGPVPTRSSSFNAHAARLFKFRSKNEDSNNGNGNGNSNGTIESS</sequence>
<name>A0A3R7QIS3_PENVA</name>
<feature type="region of interest" description="Disordered" evidence="2">
    <location>
        <begin position="486"/>
        <end position="546"/>
    </location>
</feature>
<dbReference type="OrthoDB" id="8434295at2759"/>
<dbReference type="AlphaFoldDB" id="A0A3R7QIS3"/>
<feature type="compositionally biased region" description="Low complexity" evidence="2">
    <location>
        <begin position="530"/>
        <end position="546"/>
    </location>
</feature>
<dbReference type="STRING" id="6689.A0A3R7QIS3"/>
<evidence type="ECO:0000256" key="1">
    <source>
        <dbReference type="SAM" id="Coils"/>
    </source>
</evidence>
<organism evidence="3 4">
    <name type="scientific">Penaeus vannamei</name>
    <name type="common">Whiteleg shrimp</name>
    <name type="synonym">Litopenaeus vannamei</name>
    <dbReference type="NCBI Taxonomy" id="6689"/>
    <lineage>
        <taxon>Eukaryota</taxon>
        <taxon>Metazoa</taxon>
        <taxon>Ecdysozoa</taxon>
        <taxon>Arthropoda</taxon>
        <taxon>Crustacea</taxon>
        <taxon>Multicrustacea</taxon>
        <taxon>Malacostraca</taxon>
        <taxon>Eumalacostraca</taxon>
        <taxon>Eucarida</taxon>
        <taxon>Decapoda</taxon>
        <taxon>Dendrobranchiata</taxon>
        <taxon>Penaeoidea</taxon>
        <taxon>Penaeidae</taxon>
        <taxon>Penaeus</taxon>
    </lineage>
</organism>
<evidence type="ECO:0000313" key="3">
    <source>
        <dbReference type="EMBL" id="ROT80237.1"/>
    </source>
</evidence>
<dbReference type="PANTHER" id="PTHR14383:SF5">
    <property type="entry name" value="RUN DOMAIN-CONTAINING PROTEIN"/>
    <property type="match status" value="1"/>
</dbReference>
<evidence type="ECO:0000256" key="2">
    <source>
        <dbReference type="SAM" id="MobiDB-lite"/>
    </source>
</evidence>
<dbReference type="Proteomes" id="UP000283509">
    <property type="component" value="Unassembled WGS sequence"/>
</dbReference>
<dbReference type="GO" id="GO:0005634">
    <property type="term" value="C:nucleus"/>
    <property type="evidence" value="ECO:0007669"/>
    <property type="project" value="TreeGrafter"/>
</dbReference>
<reference evidence="3 4" key="2">
    <citation type="submission" date="2019-01" db="EMBL/GenBank/DDBJ databases">
        <title>The decoding of complex shrimp genome reveals the adaptation for benthos swimmer, frequently molting mechanism and breeding impact on genome.</title>
        <authorList>
            <person name="Sun Y."/>
            <person name="Gao Y."/>
            <person name="Yu Y."/>
        </authorList>
    </citation>
    <scope>NUCLEOTIDE SEQUENCE [LARGE SCALE GENOMIC DNA]</scope>
    <source>
        <tissue evidence="3">Muscle</tissue>
    </source>
</reference>
<feature type="coiled-coil region" evidence="1">
    <location>
        <begin position="347"/>
        <end position="467"/>
    </location>
</feature>
<gene>
    <name evidence="3" type="ORF">C7M84_001037</name>
</gene>
<dbReference type="PANTHER" id="PTHR14383">
    <property type="entry name" value="SWAP-70 RECOMBINASE"/>
    <property type="match status" value="1"/>
</dbReference>
<dbReference type="EMBL" id="QCYY01001139">
    <property type="protein sequence ID" value="ROT80237.1"/>
    <property type="molecule type" value="Genomic_DNA"/>
</dbReference>
<keyword evidence="4" id="KW-1185">Reference proteome</keyword>
<reference evidence="3 4" key="1">
    <citation type="submission" date="2018-04" db="EMBL/GenBank/DDBJ databases">
        <authorList>
            <person name="Zhang X."/>
            <person name="Yuan J."/>
            <person name="Li F."/>
            <person name="Xiang J."/>
        </authorList>
    </citation>
    <scope>NUCLEOTIDE SEQUENCE [LARGE SCALE GENOMIC DNA]</scope>
    <source>
        <tissue evidence="3">Muscle</tissue>
    </source>
</reference>
<evidence type="ECO:0000313" key="4">
    <source>
        <dbReference type="Proteomes" id="UP000283509"/>
    </source>
</evidence>
<comment type="caution">
    <text evidence="3">The sequence shown here is derived from an EMBL/GenBank/DDBJ whole genome shotgun (WGS) entry which is preliminary data.</text>
</comment>
<accession>A0A3R7QIS3</accession>
<proteinExistence type="predicted"/>